<proteinExistence type="predicted"/>
<evidence type="ECO:0000256" key="6">
    <source>
        <dbReference type="ARBA" id="ARBA00022723"/>
    </source>
</evidence>
<keyword evidence="5 11" id="KW-0645">Protease</keyword>
<comment type="caution">
    <text evidence="14">The sequence shown here is derived from an EMBL/GenBank/DDBJ whole genome shotgun (WGS) entry which is preliminary data.</text>
</comment>
<dbReference type="EC" id="3.4.14.10" evidence="4"/>
<feature type="signal peptide" evidence="12">
    <location>
        <begin position="1"/>
        <end position="17"/>
    </location>
</feature>
<comment type="catalytic activity">
    <reaction evidence="1">
        <text>Release of an N-terminal tripeptide from a polypeptide.</text>
        <dbReference type="EC" id="3.4.14.10"/>
    </reaction>
</comment>
<dbReference type="SUPFAM" id="SSF54897">
    <property type="entry name" value="Protease propeptides/inhibitors"/>
    <property type="match status" value="1"/>
</dbReference>
<dbReference type="SMART" id="SM00944">
    <property type="entry name" value="Pro-kuma_activ"/>
    <property type="match status" value="1"/>
</dbReference>
<feature type="binding site" evidence="11">
    <location>
        <position position="625"/>
    </location>
    <ligand>
        <name>Ca(2+)</name>
        <dbReference type="ChEBI" id="CHEBI:29108"/>
    </ligand>
</feature>
<feature type="binding site" evidence="11">
    <location>
        <position position="645"/>
    </location>
    <ligand>
        <name>Ca(2+)</name>
        <dbReference type="ChEBI" id="CHEBI:29108"/>
    </ligand>
</feature>
<keyword evidence="6 11" id="KW-0479">Metal-binding</keyword>
<dbReference type="STRING" id="914237.A0A1E1LCM9"/>
<name>A0A1E1LCM9_9HELO</name>
<evidence type="ECO:0000256" key="4">
    <source>
        <dbReference type="ARBA" id="ARBA00012462"/>
    </source>
</evidence>
<gene>
    <name evidence="14" type="ORF">RCO7_08277</name>
</gene>
<keyword evidence="12" id="KW-0732">Signal</keyword>
<dbReference type="Pfam" id="PF09286">
    <property type="entry name" value="Pro-kuma_activ"/>
    <property type="match status" value="1"/>
</dbReference>
<dbReference type="GO" id="GO:0006508">
    <property type="term" value="P:proteolysis"/>
    <property type="evidence" value="ECO:0007669"/>
    <property type="project" value="UniProtKB-KW"/>
</dbReference>
<dbReference type="InterPro" id="IPR000209">
    <property type="entry name" value="Peptidase_S8/S53_dom"/>
</dbReference>
<evidence type="ECO:0000256" key="11">
    <source>
        <dbReference type="PROSITE-ProRule" id="PRU01032"/>
    </source>
</evidence>
<dbReference type="CDD" id="cd11377">
    <property type="entry name" value="Pro-peptidase_S53"/>
    <property type="match status" value="1"/>
</dbReference>
<evidence type="ECO:0000256" key="8">
    <source>
        <dbReference type="ARBA" id="ARBA00022825"/>
    </source>
</evidence>
<comment type="function">
    <text evidence="2">Secreted tripeptidyl-peptidase which degrades proteins at acidic pHs and is involved in virulence.</text>
</comment>
<feature type="domain" description="Peptidase S53" evidence="13">
    <location>
        <begin position="234"/>
        <end position="665"/>
    </location>
</feature>
<dbReference type="Gene3D" id="3.40.50.200">
    <property type="entry name" value="Peptidase S8/S53 domain"/>
    <property type="match status" value="1"/>
</dbReference>
<dbReference type="InParanoid" id="A0A1E1LCM9"/>
<evidence type="ECO:0000256" key="2">
    <source>
        <dbReference type="ARBA" id="ARBA00002451"/>
    </source>
</evidence>
<dbReference type="InterPro" id="IPR036852">
    <property type="entry name" value="Peptidase_S8/S53_dom_sf"/>
</dbReference>
<evidence type="ECO:0000256" key="3">
    <source>
        <dbReference type="ARBA" id="ARBA00004239"/>
    </source>
</evidence>
<feature type="chain" id="PRO_5009447030" description="tripeptidyl-peptidase II" evidence="12">
    <location>
        <begin position="18"/>
        <end position="666"/>
    </location>
</feature>
<reference evidence="15" key="1">
    <citation type="submission" date="2016-03" db="EMBL/GenBank/DDBJ databases">
        <authorList>
            <person name="Ploux O."/>
        </authorList>
    </citation>
    <scope>NUCLEOTIDE SEQUENCE [LARGE SCALE GENOMIC DNA]</scope>
    <source>
        <strain evidence="15">UK7</strain>
    </source>
</reference>
<feature type="binding site" evidence="11">
    <location>
        <position position="624"/>
    </location>
    <ligand>
        <name>Ca(2+)</name>
        <dbReference type="ChEBI" id="CHEBI:29108"/>
    </ligand>
</feature>
<keyword evidence="10" id="KW-0865">Zymogen</keyword>
<dbReference type="PANTHER" id="PTHR14218:SF19">
    <property type="entry name" value="SERINE PROTEASE AORO, PUTATIVE (AFU_ORTHOLOGUE AFUA_6G10250)-RELATED"/>
    <property type="match status" value="1"/>
</dbReference>
<dbReference type="PROSITE" id="PS51695">
    <property type="entry name" value="SEDOLISIN"/>
    <property type="match status" value="1"/>
</dbReference>
<protein>
    <recommendedName>
        <fullName evidence="4">tripeptidyl-peptidase II</fullName>
        <ecNumber evidence="4">3.4.14.10</ecNumber>
    </recommendedName>
</protein>
<evidence type="ECO:0000256" key="7">
    <source>
        <dbReference type="ARBA" id="ARBA00022801"/>
    </source>
</evidence>
<evidence type="ECO:0000256" key="9">
    <source>
        <dbReference type="ARBA" id="ARBA00022837"/>
    </source>
</evidence>
<evidence type="ECO:0000256" key="1">
    <source>
        <dbReference type="ARBA" id="ARBA00001910"/>
    </source>
</evidence>
<accession>A0A1E1LCM9</accession>
<evidence type="ECO:0000259" key="13">
    <source>
        <dbReference type="PROSITE" id="PS51695"/>
    </source>
</evidence>
<organism evidence="14 15">
    <name type="scientific">Rhynchosporium graminicola</name>
    <dbReference type="NCBI Taxonomy" id="2792576"/>
    <lineage>
        <taxon>Eukaryota</taxon>
        <taxon>Fungi</taxon>
        <taxon>Dikarya</taxon>
        <taxon>Ascomycota</taxon>
        <taxon>Pezizomycotina</taxon>
        <taxon>Leotiomycetes</taxon>
        <taxon>Helotiales</taxon>
        <taxon>Ploettnerulaceae</taxon>
        <taxon>Rhynchosporium</taxon>
    </lineage>
</organism>
<evidence type="ECO:0000256" key="10">
    <source>
        <dbReference type="ARBA" id="ARBA00023145"/>
    </source>
</evidence>
<evidence type="ECO:0000313" key="15">
    <source>
        <dbReference type="Proteomes" id="UP000178129"/>
    </source>
</evidence>
<dbReference type="GO" id="GO:0008240">
    <property type="term" value="F:tripeptidyl-peptidase activity"/>
    <property type="evidence" value="ECO:0007669"/>
    <property type="project" value="UniProtKB-EC"/>
</dbReference>
<keyword evidence="15" id="KW-1185">Reference proteome</keyword>
<evidence type="ECO:0000256" key="5">
    <source>
        <dbReference type="ARBA" id="ARBA00022670"/>
    </source>
</evidence>
<dbReference type="SUPFAM" id="SSF52743">
    <property type="entry name" value="Subtilisin-like"/>
    <property type="match status" value="1"/>
</dbReference>
<dbReference type="EMBL" id="FJUW01000046">
    <property type="protein sequence ID" value="CZT08298.1"/>
    <property type="molecule type" value="Genomic_DNA"/>
</dbReference>
<feature type="active site" description="Charge relay system" evidence="11">
    <location>
        <position position="311"/>
    </location>
</feature>
<comment type="cofactor">
    <cofactor evidence="11">
        <name>Ca(2+)</name>
        <dbReference type="ChEBI" id="CHEBI:29108"/>
    </cofactor>
    <text evidence="11">Binds 1 Ca(2+) ion per subunit.</text>
</comment>
<dbReference type="CDD" id="cd04056">
    <property type="entry name" value="Peptidases_S53"/>
    <property type="match status" value="1"/>
</dbReference>
<sequence length="666" mass="72525">MIVKLLAVLSLAAHCNAAPSPIKYVLHEERAVESPNWVRGARLEKSAIVPIRIGLTQTNLDLGYDYLMDVASSDSENYGKHWTPEQVHNAFAPKDETIASVKEWLTDSGIQDSRIMFYENRGWISVVDMTVEELESLLQAEYHEHENSQTSKVRLGTHKYHVPEHLASHIDYITPGIKLSPVIKRTVEKKLKRSNRSVHVPALVSTRANKGSESLAISDAAAALPPALQDCAYVMTPYCIRTLYSIPETPEPVDGNSLGVFAQGSYFFKADLNQYYAKYATYVPQNTFPINASIDGASYSVPAASESNGAEAILDIQIATSLVYPQTVTLYQVDDDIYGPGQVAVLFNTFLDALDGSYCSYSSDGHTGDDPNIDPVYPHNVTGGYQGQRQCGVYKPTKVISISYGQAEADLPAPYTRRQCNEFMKLGLQGVSILIASGDNGVATFPEDGPTCLGPQQTIFNPGYPNGCPYVTVVGATQLPSDGTVYDAEVVMQADYEGRLPDTSSAGGFSNYFSRPRYQDGHVQAYFHRANITYPYYSELNFNANTTTGIYNRIGRAYPDVSAIGSNFPLYLNGTLGNSYGSSLSSPVFAAVLTLLNQERAAAGKGTIGFVNPVLYKHSDVLNDIVVGRNPGCGTQGFKAVHGWDAATGLGTPNYPKMKALFMSLP</sequence>
<evidence type="ECO:0000256" key="12">
    <source>
        <dbReference type="SAM" id="SignalP"/>
    </source>
</evidence>
<dbReference type="InterPro" id="IPR050819">
    <property type="entry name" value="Tripeptidyl-peptidase_I"/>
</dbReference>
<dbReference type="GO" id="GO:0005576">
    <property type="term" value="C:extracellular region"/>
    <property type="evidence" value="ECO:0007669"/>
    <property type="project" value="UniProtKB-SubCell"/>
</dbReference>
<dbReference type="Proteomes" id="UP000178129">
    <property type="component" value="Unassembled WGS sequence"/>
</dbReference>
<feature type="active site" description="Charge relay system" evidence="11">
    <location>
        <position position="315"/>
    </location>
</feature>
<dbReference type="InterPro" id="IPR030400">
    <property type="entry name" value="Sedolisin_dom"/>
</dbReference>
<dbReference type="GO" id="GO:0004252">
    <property type="term" value="F:serine-type endopeptidase activity"/>
    <property type="evidence" value="ECO:0007669"/>
    <property type="project" value="UniProtKB-UniRule"/>
</dbReference>
<dbReference type="AlphaFoldDB" id="A0A1E1LCM9"/>
<dbReference type="GO" id="GO:0046872">
    <property type="term" value="F:metal ion binding"/>
    <property type="evidence" value="ECO:0007669"/>
    <property type="project" value="UniProtKB-UniRule"/>
</dbReference>
<feature type="active site" description="Charge relay system" evidence="11">
    <location>
        <position position="583"/>
    </location>
</feature>
<dbReference type="PANTHER" id="PTHR14218">
    <property type="entry name" value="PROTEASE S8 TRIPEPTIDYL PEPTIDASE I CLN2"/>
    <property type="match status" value="1"/>
</dbReference>
<dbReference type="Pfam" id="PF00082">
    <property type="entry name" value="Peptidase_S8"/>
    <property type="match status" value="1"/>
</dbReference>
<comment type="subcellular location">
    <subcellularLocation>
        <location evidence="3">Secreted</location>
        <location evidence="3">Extracellular space</location>
    </subcellularLocation>
</comment>
<dbReference type="InterPro" id="IPR015366">
    <property type="entry name" value="S53_propep"/>
</dbReference>
<evidence type="ECO:0000313" key="14">
    <source>
        <dbReference type="EMBL" id="CZT08298.1"/>
    </source>
</evidence>
<keyword evidence="8 11" id="KW-0720">Serine protease</keyword>
<keyword evidence="7 11" id="KW-0378">Hydrolase</keyword>
<keyword evidence="9 11" id="KW-0106">Calcium</keyword>
<feature type="binding site" evidence="11">
    <location>
        <position position="643"/>
    </location>
    <ligand>
        <name>Ca(2+)</name>
        <dbReference type="ChEBI" id="CHEBI:29108"/>
    </ligand>
</feature>